<evidence type="ECO:0000313" key="4">
    <source>
        <dbReference type="Proteomes" id="UP001601992"/>
    </source>
</evidence>
<dbReference type="Proteomes" id="UP001601992">
    <property type="component" value="Unassembled WGS sequence"/>
</dbReference>
<feature type="domain" description="HTH cro/C1-type" evidence="2">
    <location>
        <begin position="15"/>
        <end position="69"/>
    </location>
</feature>
<name>A0ABW6S7C1_9NOCA</name>
<reference evidence="3 4" key="1">
    <citation type="submission" date="2024-10" db="EMBL/GenBank/DDBJ databases">
        <title>The Natural Products Discovery Center: Release of the First 8490 Sequenced Strains for Exploring Actinobacteria Biosynthetic Diversity.</title>
        <authorList>
            <person name="Kalkreuter E."/>
            <person name="Kautsar S.A."/>
            <person name="Yang D."/>
            <person name="Bader C.D."/>
            <person name="Teijaro C.N."/>
            <person name="Fluegel L."/>
            <person name="Davis C.M."/>
            <person name="Simpson J.R."/>
            <person name="Lauterbach L."/>
            <person name="Steele A.D."/>
            <person name="Gui C."/>
            <person name="Meng S."/>
            <person name="Li G."/>
            <person name="Viehrig K."/>
            <person name="Ye F."/>
            <person name="Su P."/>
            <person name="Kiefer A.F."/>
            <person name="Nichols A."/>
            <person name="Cepeda A.J."/>
            <person name="Yan W."/>
            <person name="Fan B."/>
            <person name="Jiang Y."/>
            <person name="Adhikari A."/>
            <person name="Zheng C.-J."/>
            <person name="Schuster L."/>
            <person name="Cowan T.M."/>
            <person name="Smanski M.J."/>
            <person name="Chevrette M.G."/>
            <person name="De Carvalho L.P.S."/>
            <person name="Shen B."/>
        </authorList>
    </citation>
    <scope>NUCLEOTIDE SEQUENCE [LARGE SCALE GENOMIC DNA]</scope>
    <source>
        <strain evidence="3 4">NPDC002593</strain>
    </source>
</reference>
<comment type="caution">
    <text evidence="3">The sequence shown here is derived from an EMBL/GenBank/DDBJ whole genome shotgun (WGS) entry which is preliminary data.</text>
</comment>
<dbReference type="PANTHER" id="PTHR43236">
    <property type="entry name" value="ANTITOXIN HIGA1"/>
    <property type="match status" value="1"/>
</dbReference>
<comment type="similarity">
    <text evidence="1">Belongs to the short-chain fatty acyl-CoA assimilation regulator (ScfR) family.</text>
</comment>
<dbReference type="Gene3D" id="1.10.10.2910">
    <property type="match status" value="1"/>
</dbReference>
<evidence type="ECO:0000259" key="2">
    <source>
        <dbReference type="PROSITE" id="PS50943"/>
    </source>
</evidence>
<dbReference type="InterPro" id="IPR010982">
    <property type="entry name" value="Lambda_DNA-bd_dom_sf"/>
</dbReference>
<dbReference type="PANTHER" id="PTHR43236:SF1">
    <property type="entry name" value="BLL7220 PROTEIN"/>
    <property type="match status" value="1"/>
</dbReference>
<evidence type="ECO:0000313" key="3">
    <source>
        <dbReference type="EMBL" id="MFF3572186.1"/>
    </source>
</evidence>
<dbReference type="InterPro" id="IPR052345">
    <property type="entry name" value="Rad_response_metalloprotease"/>
</dbReference>
<dbReference type="InterPro" id="IPR010359">
    <property type="entry name" value="IrrE_HExxH"/>
</dbReference>
<dbReference type="Pfam" id="PF06114">
    <property type="entry name" value="Peptidase_M78"/>
    <property type="match status" value="1"/>
</dbReference>
<dbReference type="InterPro" id="IPR001387">
    <property type="entry name" value="Cro/C1-type_HTH"/>
</dbReference>
<dbReference type="CDD" id="cd00093">
    <property type="entry name" value="HTH_XRE"/>
    <property type="match status" value="1"/>
</dbReference>
<organism evidence="3 4">
    <name type="scientific">Nocardia jiangxiensis</name>
    <dbReference type="NCBI Taxonomy" id="282685"/>
    <lineage>
        <taxon>Bacteria</taxon>
        <taxon>Bacillati</taxon>
        <taxon>Actinomycetota</taxon>
        <taxon>Actinomycetes</taxon>
        <taxon>Mycobacteriales</taxon>
        <taxon>Nocardiaceae</taxon>
        <taxon>Nocardia</taxon>
    </lineage>
</organism>
<dbReference type="Gene3D" id="1.10.260.40">
    <property type="entry name" value="lambda repressor-like DNA-binding domains"/>
    <property type="match status" value="1"/>
</dbReference>
<dbReference type="SMART" id="SM00530">
    <property type="entry name" value="HTH_XRE"/>
    <property type="match status" value="1"/>
</dbReference>
<dbReference type="PROSITE" id="PS50943">
    <property type="entry name" value="HTH_CROC1"/>
    <property type="match status" value="1"/>
</dbReference>
<dbReference type="Pfam" id="PF01381">
    <property type="entry name" value="HTH_3"/>
    <property type="match status" value="1"/>
</dbReference>
<accession>A0ABW6S7C1</accession>
<dbReference type="SUPFAM" id="SSF47413">
    <property type="entry name" value="lambda repressor-like DNA-binding domains"/>
    <property type="match status" value="1"/>
</dbReference>
<gene>
    <name evidence="3" type="ORF">ACFYXQ_30835</name>
</gene>
<evidence type="ECO:0000256" key="1">
    <source>
        <dbReference type="ARBA" id="ARBA00007227"/>
    </source>
</evidence>
<sequence length="357" mass="39346">MTAIPDYVVSTGDFIAEWMEDAGINAAELARRLDVTRKHVSELLSGKAPLSHSVALGLERVTGVPARIWNQYESGYRSDLARIQERAELEAQYEQAKAFPISYLRKYGYIVAAANDRCGIVSELLAILGVADLRAFEATWVDSKVSYRKVAVRGATSPAMAIWLALGERHEAAQGDIPPYDRTALEALVPRLRALTAASDPVAAISEATALLRSVGVVFCLIPPIPALGVHGATRWVGGRPLIQLSLRGKSDDQLWFTLFHELGHVLLHPDTTVFLSSDDTDAEAEADDFASRTFVPANYRDRLPRQRNLDEVRKLAYELGIAPSIVLGQAQRMTTDYGWGHALKVKFDWSPAPRRN</sequence>
<protein>
    <submittedName>
        <fullName evidence="3">ImmA/IrrE family metallo-endopeptidase</fullName>
    </submittedName>
</protein>
<proteinExistence type="inferred from homology"/>
<dbReference type="RefSeq" id="WP_387405844.1">
    <property type="nucleotide sequence ID" value="NZ_JBIAQY010000012.1"/>
</dbReference>
<dbReference type="EMBL" id="JBIAQY010000012">
    <property type="protein sequence ID" value="MFF3572186.1"/>
    <property type="molecule type" value="Genomic_DNA"/>
</dbReference>
<keyword evidence="4" id="KW-1185">Reference proteome</keyword>